<accession>A0A1I1TZ29</accession>
<name>A0A1I1TZ29_9ACTN</name>
<dbReference type="EMBL" id="FOMZ01000001">
    <property type="protein sequence ID" value="SFD63886.1"/>
    <property type="molecule type" value="Genomic_DNA"/>
</dbReference>
<keyword evidence="1" id="KW-0732">Signal</keyword>
<evidence type="ECO:0000313" key="2">
    <source>
        <dbReference type="EMBL" id="SFD63886.1"/>
    </source>
</evidence>
<dbReference type="RefSeq" id="WP_092922983.1">
    <property type="nucleotide sequence ID" value="NZ_FOMZ01000001.1"/>
</dbReference>
<reference evidence="3" key="1">
    <citation type="submission" date="2016-10" db="EMBL/GenBank/DDBJ databases">
        <authorList>
            <person name="Varghese N."/>
            <person name="Submissions S."/>
        </authorList>
    </citation>
    <scope>NUCLEOTIDE SEQUENCE [LARGE SCALE GENOMIC DNA]</scope>
    <source>
        <strain evidence="3">DSM 45004</strain>
    </source>
</reference>
<dbReference type="AlphaFoldDB" id="A0A1I1TZ29"/>
<proteinExistence type="predicted"/>
<gene>
    <name evidence="2" type="ORF">SAMN04487819_101477</name>
</gene>
<evidence type="ECO:0008006" key="4">
    <source>
        <dbReference type="Google" id="ProtNLM"/>
    </source>
</evidence>
<dbReference type="Proteomes" id="UP000198716">
    <property type="component" value="Unassembled WGS sequence"/>
</dbReference>
<sequence>MRKIAMLFAMLTASVAFFPAMAAAQPAESALVAKPSTTGYCTHYTLIRENPGHNARPNGSCKTNEPFTAFCFQDMGTDLWIKMQTSTSPVGYVNADDVKIDDWQKIGQC</sequence>
<feature type="signal peptide" evidence="1">
    <location>
        <begin position="1"/>
        <end position="22"/>
    </location>
</feature>
<evidence type="ECO:0000256" key="1">
    <source>
        <dbReference type="SAM" id="SignalP"/>
    </source>
</evidence>
<protein>
    <recommendedName>
        <fullName evidence="4">SH3 domain-containing protein</fullName>
    </recommendedName>
</protein>
<evidence type="ECO:0000313" key="3">
    <source>
        <dbReference type="Proteomes" id="UP000198716"/>
    </source>
</evidence>
<organism evidence="2 3">
    <name type="scientific">Actinopolyspora alba</name>
    <dbReference type="NCBI Taxonomy" id="673379"/>
    <lineage>
        <taxon>Bacteria</taxon>
        <taxon>Bacillati</taxon>
        <taxon>Actinomycetota</taxon>
        <taxon>Actinomycetes</taxon>
        <taxon>Actinopolysporales</taxon>
        <taxon>Actinopolysporaceae</taxon>
        <taxon>Actinopolyspora</taxon>
        <taxon>Actinopolyspora alba group</taxon>
    </lineage>
</organism>
<keyword evidence="3" id="KW-1185">Reference proteome</keyword>
<feature type="chain" id="PRO_5011537888" description="SH3 domain-containing protein" evidence="1">
    <location>
        <begin position="23"/>
        <end position="109"/>
    </location>
</feature>